<evidence type="ECO:0000256" key="2">
    <source>
        <dbReference type="ARBA" id="ARBA00022614"/>
    </source>
</evidence>
<evidence type="ECO:0000256" key="1">
    <source>
        <dbReference type="ARBA" id="ARBA00004370"/>
    </source>
</evidence>
<evidence type="ECO:0000256" key="6">
    <source>
        <dbReference type="ARBA" id="ARBA00023136"/>
    </source>
</evidence>
<evidence type="ECO:0000313" key="7">
    <source>
        <dbReference type="EMBL" id="KAK4362690.1"/>
    </source>
</evidence>
<keyword evidence="5" id="KW-1133">Transmembrane helix</keyword>
<evidence type="ECO:0000256" key="5">
    <source>
        <dbReference type="ARBA" id="ARBA00022989"/>
    </source>
</evidence>
<dbReference type="PANTHER" id="PTHR27008">
    <property type="entry name" value="OS04G0122200 PROTEIN"/>
    <property type="match status" value="1"/>
</dbReference>
<dbReference type="PRINTS" id="PR00019">
    <property type="entry name" value="LEURICHRPT"/>
</dbReference>
<dbReference type="SUPFAM" id="SSF52058">
    <property type="entry name" value="L domain-like"/>
    <property type="match status" value="1"/>
</dbReference>
<keyword evidence="2" id="KW-0433">Leucine-rich repeat</keyword>
<dbReference type="EMBL" id="JAVYJV010000009">
    <property type="protein sequence ID" value="KAK4362690.1"/>
    <property type="molecule type" value="Genomic_DNA"/>
</dbReference>
<keyword evidence="4" id="KW-0677">Repeat</keyword>
<evidence type="ECO:0000256" key="4">
    <source>
        <dbReference type="ARBA" id="ARBA00022737"/>
    </source>
</evidence>
<dbReference type="Proteomes" id="UP001291623">
    <property type="component" value="Unassembled WGS sequence"/>
</dbReference>
<comment type="subcellular location">
    <subcellularLocation>
        <location evidence="1">Membrane</location>
    </subcellularLocation>
</comment>
<keyword evidence="8" id="KW-1185">Reference proteome</keyword>
<dbReference type="Pfam" id="PF00560">
    <property type="entry name" value="LRR_1"/>
    <property type="match status" value="2"/>
</dbReference>
<sequence>MKGNSLQRTVPDLEDLQDLQSLDLSLNNLSGPIPHFIANLNSLLYLNLSFNNLEGEVPLTGIFSNVSAGVFLGNSKLCGGIKELHLRPCVYQETQKTRKKHLPAAFCDRSLCAAPSSSS</sequence>
<reference evidence="7" key="1">
    <citation type="submission" date="2023-12" db="EMBL/GenBank/DDBJ databases">
        <title>Genome assembly of Anisodus tanguticus.</title>
        <authorList>
            <person name="Wang Y.-J."/>
        </authorList>
    </citation>
    <scope>NUCLEOTIDE SEQUENCE</scope>
    <source>
        <strain evidence="7">KB-2021</strain>
        <tissue evidence="7">Leaf</tissue>
    </source>
</reference>
<proteinExistence type="predicted"/>
<dbReference type="Gene3D" id="3.80.10.10">
    <property type="entry name" value="Ribonuclease Inhibitor"/>
    <property type="match status" value="1"/>
</dbReference>
<accession>A0AAE1S3D7</accession>
<evidence type="ECO:0000313" key="8">
    <source>
        <dbReference type="Proteomes" id="UP001291623"/>
    </source>
</evidence>
<keyword evidence="3" id="KW-0812">Transmembrane</keyword>
<dbReference type="InterPro" id="IPR032675">
    <property type="entry name" value="LRR_dom_sf"/>
</dbReference>
<dbReference type="GO" id="GO:0016020">
    <property type="term" value="C:membrane"/>
    <property type="evidence" value="ECO:0007669"/>
    <property type="project" value="UniProtKB-SubCell"/>
</dbReference>
<comment type="caution">
    <text evidence="7">The sequence shown here is derived from an EMBL/GenBank/DDBJ whole genome shotgun (WGS) entry which is preliminary data.</text>
</comment>
<dbReference type="InterPro" id="IPR051809">
    <property type="entry name" value="Plant_receptor-like_S/T_kinase"/>
</dbReference>
<evidence type="ECO:0000256" key="3">
    <source>
        <dbReference type="ARBA" id="ARBA00022692"/>
    </source>
</evidence>
<protein>
    <submittedName>
        <fullName evidence="7">Uncharacterized protein</fullName>
    </submittedName>
</protein>
<dbReference type="PANTHER" id="PTHR27008:SF611">
    <property type="entry name" value="RECEPTOR KINASE"/>
    <property type="match status" value="1"/>
</dbReference>
<dbReference type="AlphaFoldDB" id="A0AAE1S3D7"/>
<name>A0AAE1S3D7_9SOLA</name>
<organism evidence="7 8">
    <name type="scientific">Anisodus tanguticus</name>
    <dbReference type="NCBI Taxonomy" id="243964"/>
    <lineage>
        <taxon>Eukaryota</taxon>
        <taxon>Viridiplantae</taxon>
        <taxon>Streptophyta</taxon>
        <taxon>Embryophyta</taxon>
        <taxon>Tracheophyta</taxon>
        <taxon>Spermatophyta</taxon>
        <taxon>Magnoliopsida</taxon>
        <taxon>eudicotyledons</taxon>
        <taxon>Gunneridae</taxon>
        <taxon>Pentapetalae</taxon>
        <taxon>asterids</taxon>
        <taxon>lamiids</taxon>
        <taxon>Solanales</taxon>
        <taxon>Solanaceae</taxon>
        <taxon>Solanoideae</taxon>
        <taxon>Hyoscyameae</taxon>
        <taxon>Anisodus</taxon>
    </lineage>
</organism>
<dbReference type="InterPro" id="IPR001611">
    <property type="entry name" value="Leu-rich_rpt"/>
</dbReference>
<gene>
    <name evidence="7" type="ORF">RND71_017931</name>
</gene>
<keyword evidence="6" id="KW-0472">Membrane</keyword>